<dbReference type="PANTHER" id="PTHR33144">
    <property type="entry name" value="OS10G0409366 PROTEIN-RELATED"/>
    <property type="match status" value="1"/>
</dbReference>
<evidence type="ECO:0000313" key="1">
    <source>
        <dbReference type="EMBL" id="KMS94693.1"/>
    </source>
</evidence>
<sequence>MSGLIQPIDVWHSRGVRYHVQFNEFNQPIRKGGHILVRFLGSVAKDGTYCPIGEKNWHHVDAKLKTKIVMKMREHFVILEDEVYNTLALQRVDKCWRHYKHSLKLTFFKPDKLTEEEHYDIVPSGHTRSEWKPLVQYWFSHKGQVLLFFSIYYYNV</sequence>
<dbReference type="PANTHER" id="PTHR33144:SF50">
    <property type="entry name" value="OS03G0714750 PROTEIN"/>
    <property type="match status" value="1"/>
</dbReference>
<name>A0A0J8B4A9_BETVV</name>
<dbReference type="AlphaFoldDB" id="A0A0J8B4A9"/>
<accession>A0A0J8B4A9</accession>
<proteinExistence type="predicted"/>
<dbReference type="OMA" id="YCHISFA"/>
<dbReference type="Proteomes" id="UP000035740">
    <property type="component" value="Unassembled WGS sequence"/>
</dbReference>
<dbReference type="OrthoDB" id="1739350at2759"/>
<gene>
    <name evidence="1" type="ORF">BVRB_016220</name>
</gene>
<dbReference type="Gramene" id="KMS94693">
    <property type="protein sequence ID" value="KMS94693"/>
    <property type="gene ID" value="BVRB_016220"/>
</dbReference>
<organism evidence="1 2">
    <name type="scientific">Beta vulgaris subsp. vulgaris</name>
    <name type="common">Beet</name>
    <dbReference type="NCBI Taxonomy" id="3555"/>
    <lineage>
        <taxon>Eukaryota</taxon>
        <taxon>Viridiplantae</taxon>
        <taxon>Streptophyta</taxon>
        <taxon>Embryophyta</taxon>
        <taxon>Tracheophyta</taxon>
        <taxon>Spermatophyta</taxon>
        <taxon>Magnoliopsida</taxon>
        <taxon>eudicotyledons</taxon>
        <taxon>Gunneridae</taxon>
        <taxon>Pentapetalae</taxon>
        <taxon>Caryophyllales</taxon>
        <taxon>Chenopodiaceae</taxon>
        <taxon>Betoideae</taxon>
        <taxon>Beta</taxon>
    </lineage>
</organism>
<protein>
    <submittedName>
        <fullName evidence="1">Uncharacterized protein</fullName>
    </submittedName>
</protein>
<dbReference type="EMBL" id="KQ091189">
    <property type="protein sequence ID" value="KMS94693.1"/>
    <property type="molecule type" value="Genomic_DNA"/>
</dbReference>
<evidence type="ECO:0000313" key="2">
    <source>
        <dbReference type="Proteomes" id="UP000035740"/>
    </source>
</evidence>
<reference evidence="1 2" key="1">
    <citation type="journal article" date="2014" name="Nature">
        <title>The genome of the recently domesticated crop plant sugar beet (Beta vulgaris).</title>
        <authorList>
            <person name="Dohm J.C."/>
            <person name="Minoche A.E."/>
            <person name="Holtgrawe D."/>
            <person name="Capella-Gutierrez S."/>
            <person name="Zakrzewski F."/>
            <person name="Tafer H."/>
            <person name="Rupp O."/>
            <person name="Sorensen T.R."/>
            <person name="Stracke R."/>
            <person name="Reinhardt R."/>
            <person name="Goesmann A."/>
            <person name="Kraft T."/>
            <person name="Schulz B."/>
            <person name="Stadler P.F."/>
            <person name="Schmidt T."/>
            <person name="Gabaldon T."/>
            <person name="Lehrach H."/>
            <person name="Weisshaar B."/>
            <person name="Himmelbauer H."/>
        </authorList>
    </citation>
    <scope>NUCLEOTIDE SEQUENCE [LARGE SCALE GENOMIC DNA]</scope>
    <source>
        <tissue evidence="1">Taproot</tissue>
    </source>
</reference>
<keyword evidence="2" id="KW-1185">Reference proteome</keyword>